<dbReference type="PIRSF" id="PIRSF006060">
    <property type="entry name" value="AA_transporter"/>
    <property type="match status" value="1"/>
</dbReference>
<accession>A0A117I900</accession>
<dbReference type="EMBL" id="BCSY01000029">
    <property type="protein sequence ID" value="GAS94037.1"/>
    <property type="molecule type" value="Genomic_DNA"/>
</dbReference>
<dbReference type="PANTHER" id="PTHR42770">
    <property type="entry name" value="AMINO ACID TRANSPORTER-RELATED"/>
    <property type="match status" value="1"/>
</dbReference>
<feature type="transmembrane region" description="Helical" evidence="8">
    <location>
        <begin position="58"/>
        <end position="82"/>
    </location>
</feature>
<feature type="transmembrane region" description="Helical" evidence="8">
    <location>
        <begin position="444"/>
        <end position="464"/>
    </location>
</feature>
<feature type="transmembrane region" description="Helical" evidence="8">
    <location>
        <begin position="350"/>
        <end position="369"/>
    </location>
</feature>
<evidence type="ECO:0000256" key="4">
    <source>
        <dbReference type="ARBA" id="ARBA00022475"/>
    </source>
</evidence>
<comment type="caution">
    <text evidence="9">The sequence shown here is derived from an EMBL/GenBank/DDBJ whole genome shotgun (WGS) entry which is preliminary data.</text>
</comment>
<evidence type="ECO:0000256" key="3">
    <source>
        <dbReference type="ARBA" id="ARBA00009523"/>
    </source>
</evidence>
<evidence type="ECO:0000313" key="9">
    <source>
        <dbReference type="EMBL" id="GAS94037.1"/>
    </source>
</evidence>
<feature type="transmembrane region" description="Helical" evidence="8">
    <location>
        <begin position="103"/>
        <end position="130"/>
    </location>
</feature>
<dbReference type="InterPro" id="IPR002293">
    <property type="entry name" value="AA/rel_permease1"/>
</dbReference>
<feature type="transmembrane region" description="Helical" evidence="8">
    <location>
        <begin position="30"/>
        <end position="52"/>
    </location>
</feature>
<proteinExistence type="inferred from homology"/>
<evidence type="ECO:0000256" key="7">
    <source>
        <dbReference type="ARBA" id="ARBA00023136"/>
    </source>
</evidence>
<protein>
    <recommendedName>
        <fullName evidence="11">Amino acid transporter</fullName>
    </recommendedName>
</protein>
<comment type="similarity">
    <text evidence="3">Belongs to the amino acid-polyamine-organocation (APC) superfamily.</text>
</comment>
<keyword evidence="5 8" id="KW-0812">Transmembrane</keyword>
<feature type="transmembrane region" description="Helical" evidence="8">
    <location>
        <begin position="417"/>
        <end position="438"/>
    </location>
</feature>
<dbReference type="GO" id="GO:0022857">
    <property type="term" value="F:transmembrane transporter activity"/>
    <property type="evidence" value="ECO:0007669"/>
    <property type="project" value="InterPro"/>
</dbReference>
<evidence type="ECO:0000256" key="8">
    <source>
        <dbReference type="SAM" id="Phobius"/>
    </source>
</evidence>
<dbReference type="STRING" id="228230.RMCC_1003"/>
<organism evidence="9 10">
    <name type="scientific">Mycolicibacterium canariasense</name>
    <name type="common">Mycobacterium canariasense</name>
    <dbReference type="NCBI Taxonomy" id="228230"/>
    <lineage>
        <taxon>Bacteria</taxon>
        <taxon>Bacillati</taxon>
        <taxon>Actinomycetota</taxon>
        <taxon>Actinomycetes</taxon>
        <taxon>Mycobacteriales</taxon>
        <taxon>Mycobacteriaceae</taxon>
        <taxon>Mycolicibacterium</taxon>
    </lineage>
</organism>
<comment type="function">
    <text evidence="1">Probable amino-acid or metabolite transport protein.</text>
</comment>
<feature type="transmembrane region" description="Helical" evidence="8">
    <location>
        <begin position="150"/>
        <end position="170"/>
    </location>
</feature>
<sequence length="481" mass="51132">MTTKDNSLVEPAEPLAGEAKLPRKMRWFDGFAMAMTMPAALVATLGASIAGLGGWGAAVLWAISMIISLGVNWIYIELAAMFPEASGGIAGYAAEAWKNRVPWLAPLAGVGYWLPWGSNLATYGAFTGLLVQSQWFPDQQWSFDAGPLHLNFPILVGLAVIFILYGINIIGVRVTMAFVYVTAAILMIPLAVFIIFPLFNAGWAPMDLTWKLHGLEGLHTAIVWLYVMAWTTLGVEVCATFASEYRDPVKDTSRAIRASALFCLGVFFLVPLTLGGFAGESAIEADPATFFVSSFSELTGAGAGVMVLCLIASLVLVMLTSVADASRVLFNMGKEGVTVRAVGTLNRRGVPVRALNVMLVLNVVLLVVLQQPLAIIVTGNLGYILAHVLAVAGFAVLRKDRPDAVRPIRLPRLFVPLSIGLAVLLAVMLVVGATGFSITGYGGVLELGIAVTILAGGVLLWWFVQRRNRAAGLTAGAGDAP</sequence>
<feature type="transmembrane region" description="Helical" evidence="8">
    <location>
        <begin position="177"/>
        <end position="201"/>
    </location>
</feature>
<dbReference type="AlphaFoldDB" id="A0A117I900"/>
<evidence type="ECO:0000256" key="6">
    <source>
        <dbReference type="ARBA" id="ARBA00022989"/>
    </source>
</evidence>
<dbReference type="PANTHER" id="PTHR42770:SF11">
    <property type="entry name" value="INNER MEMBRANE TRANSPORT PROTEIN YBAT"/>
    <property type="match status" value="1"/>
</dbReference>
<dbReference type="OrthoDB" id="9762947at2"/>
<name>A0A117I900_MYCCR</name>
<evidence type="ECO:0000256" key="5">
    <source>
        <dbReference type="ARBA" id="ARBA00022692"/>
    </source>
</evidence>
<evidence type="ECO:0000313" key="10">
    <source>
        <dbReference type="Proteomes" id="UP000069443"/>
    </source>
</evidence>
<comment type="subcellular location">
    <subcellularLocation>
        <location evidence="2">Cell membrane</location>
        <topology evidence="2">Multi-pass membrane protein</topology>
    </subcellularLocation>
</comment>
<keyword evidence="4" id="KW-1003">Cell membrane</keyword>
<keyword evidence="7 8" id="KW-0472">Membrane</keyword>
<dbReference type="RefSeq" id="WP_062655368.1">
    <property type="nucleotide sequence ID" value="NZ_BCSY01000029.1"/>
</dbReference>
<dbReference type="GO" id="GO:0005886">
    <property type="term" value="C:plasma membrane"/>
    <property type="evidence" value="ECO:0007669"/>
    <property type="project" value="UniProtKB-SubCell"/>
</dbReference>
<evidence type="ECO:0000256" key="1">
    <source>
        <dbReference type="ARBA" id="ARBA00002249"/>
    </source>
</evidence>
<keyword evidence="10" id="KW-1185">Reference proteome</keyword>
<feature type="transmembrane region" description="Helical" evidence="8">
    <location>
        <begin position="221"/>
        <end position="243"/>
    </location>
</feature>
<evidence type="ECO:0000256" key="2">
    <source>
        <dbReference type="ARBA" id="ARBA00004651"/>
    </source>
</evidence>
<dbReference type="InterPro" id="IPR050367">
    <property type="entry name" value="APC_superfamily"/>
</dbReference>
<feature type="transmembrane region" description="Helical" evidence="8">
    <location>
        <begin position="375"/>
        <end position="397"/>
    </location>
</feature>
<keyword evidence="6 8" id="KW-1133">Transmembrane helix</keyword>
<reference evidence="10" key="1">
    <citation type="journal article" date="2016" name="Genome Announc.">
        <title>Draft Genome Sequences of Five Rapidly Growing Mycobacterium Species, M. thermoresistibile, M. fortuitum subsp. acetamidolyticum, M. canariasense, M. brisbanense, and M. novocastrense.</title>
        <authorList>
            <person name="Katahira K."/>
            <person name="Ogura Y."/>
            <person name="Gotoh Y."/>
            <person name="Hayashi T."/>
        </authorList>
    </citation>
    <scope>NUCLEOTIDE SEQUENCE [LARGE SCALE GENOMIC DNA]</scope>
    <source>
        <strain evidence="10">JCM15298</strain>
    </source>
</reference>
<gene>
    <name evidence="9" type="ORF">RMCC_1003</name>
</gene>
<dbReference type="Pfam" id="PF13520">
    <property type="entry name" value="AA_permease_2"/>
    <property type="match status" value="1"/>
</dbReference>
<reference evidence="10" key="2">
    <citation type="submission" date="2016-02" db="EMBL/GenBank/DDBJ databases">
        <title>Draft genome sequence of five rapidly growing Mycobacterium species.</title>
        <authorList>
            <person name="Katahira K."/>
            <person name="Gotou Y."/>
            <person name="Iida K."/>
            <person name="Ogura Y."/>
            <person name="Hayashi T."/>
        </authorList>
    </citation>
    <scope>NUCLEOTIDE SEQUENCE [LARGE SCALE GENOMIC DNA]</scope>
    <source>
        <strain evidence="10">JCM15298</strain>
    </source>
</reference>
<feature type="transmembrane region" description="Helical" evidence="8">
    <location>
        <begin position="255"/>
        <end position="278"/>
    </location>
</feature>
<feature type="transmembrane region" description="Helical" evidence="8">
    <location>
        <begin position="298"/>
        <end position="322"/>
    </location>
</feature>
<dbReference type="Gene3D" id="1.20.1740.10">
    <property type="entry name" value="Amino acid/polyamine transporter I"/>
    <property type="match status" value="1"/>
</dbReference>
<dbReference type="Proteomes" id="UP000069443">
    <property type="component" value="Unassembled WGS sequence"/>
</dbReference>
<evidence type="ECO:0008006" key="11">
    <source>
        <dbReference type="Google" id="ProtNLM"/>
    </source>
</evidence>